<dbReference type="GO" id="GO:0016132">
    <property type="term" value="P:brassinosteroid biosynthetic process"/>
    <property type="evidence" value="ECO:0007669"/>
    <property type="project" value="TreeGrafter"/>
</dbReference>
<dbReference type="SUPFAM" id="SSF48264">
    <property type="entry name" value="Cytochrome P450"/>
    <property type="match status" value="1"/>
</dbReference>
<keyword evidence="2" id="KW-0408">Iron</keyword>
<dbReference type="GO" id="GO:0016125">
    <property type="term" value="P:sterol metabolic process"/>
    <property type="evidence" value="ECO:0007669"/>
    <property type="project" value="TreeGrafter"/>
</dbReference>
<evidence type="ECO:0000313" key="4">
    <source>
        <dbReference type="Proteomes" id="UP001188597"/>
    </source>
</evidence>
<keyword evidence="4" id="KW-1185">Reference proteome</keyword>
<name>A0AA89BG01_9ASTE</name>
<dbReference type="Proteomes" id="UP001188597">
    <property type="component" value="Unassembled WGS sequence"/>
</dbReference>
<sequence length="188" mass="21787">MVSLVLFSKSFEYVSCTFEHDQIVKQDFLAFLFIYCCASQFELKEENMNLSKNKDELLITSEDVAKLTYTKKVVEETIRVANVAFLLFQTATKDVEYKGYTIPKGWKVVLRLRYLHTNPKNFKDPMCFNPDGWNESLKPKAFQVFGGGSRICARNMLSRWDLVNPNARIMYLPSHKPEDGVELTFSKL</sequence>
<dbReference type="GO" id="GO:0010268">
    <property type="term" value="P:brassinosteroid homeostasis"/>
    <property type="evidence" value="ECO:0007669"/>
    <property type="project" value="TreeGrafter"/>
</dbReference>
<dbReference type="GO" id="GO:0004497">
    <property type="term" value="F:monooxygenase activity"/>
    <property type="evidence" value="ECO:0007669"/>
    <property type="project" value="InterPro"/>
</dbReference>
<dbReference type="EMBL" id="JAVXUP010000330">
    <property type="protein sequence ID" value="KAK3030721.1"/>
    <property type="molecule type" value="Genomic_DNA"/>
</dbReference>
<proteinExistence type="predicted"/>
<dbReference type="GO" id="GO:0005506">
    <property type="term" value="F:iron ion binding"/>
    <property type="evidence" value="ECO:0007669"/>
    <property type="project" value="InterPro"/>
</dbReference>
<dbReference type="InterPro" id="IPR036396">
    <property type="entry name" value="Cyt_P450_sf"/>
</dbReference>
<accession>A0AA89BG01</accession>
<dbReference type="Pfam" id="PF00067">
    <property type="entry name" value="p450"/>
    <property type="match status" value="1"/>
</dbReference>
<dbReference type="InterPro" id="IPR001128">
    <property type="entry name" value="Cyt_P450"/>
</dbReference>
<reference evidence="3" key="1">
    <citation type="submission" date="2022-12" db="EMBL/GenBank/DDBJ databases">
        <title>Draft genome assemblies for two species of Escallonia (Escalloniales).</title>
        <authorList>
            <person name="Chanderbali A."/>
            <person name="Dervinis C."/>
            <person name="Anghel I."/>
            <person name="Soltis D."/>
            <person name="Soltis P."/>
            <person name="Zapata F."/>
        </authorList>
    </citation>
    <scope>NUCLEOTIDE SEQUENCE</scope>
    <source>
        <strain evidence="3">UCBG64.0493</strain>
        <tissue evidence="3">Leaf</tissue>
    </source>
</reference>
<evidence type="ECO:0000313" key="3">
    <source>
        <dbReference type="EMBL" id="KAK3030721.1"/>
    </source>
</evidence>
<evidence type="ECO:0000256" key="1">
    <source>
        <dbReference type="ARBA" id="ARBA00022723"/>
    </source>
</evidence>
<evidence type="ECO:0000256" key="2">
    <source>
        <dbReference type="ARBA" id="ARBA00023004"/>
    </source>
</evidence>
<dbReference type="GO" id="GO:0016705">
    <property type="term" value="F:oxidoreductase activity, acting on paired donors, with incorporation or reduction of molecular oxygen"/>
    <property type="evidence" value="ECO:0007669"/>
    <property type="project" value="InterPro"/>
</dbReference>
<dbReference type="GO" id="GO:0020037">
    <property type="term" value="F:heme binding"/>
    <property type="evidence" value="ECO:0007669"/>
    <property type="project" value="InterPro"/>
</dbReference>
<keyword evidence="1" id="KW-0479">Metal-binding</keyword>
<comment type="caution">
    <text evidence="3">The sequence shown here is derived from an EMBL/GenBank/DDBJ whole genome shotgun (WGS) entry which is preliminary data.</text>
</comment>
<dbReference type="PANTHER" id="PTHR24286:SF12">
    <property type="entry name" value="CYTOCHROME P450 FAMILY PROTEIN, EXPRESSED"/>
    <property type="match status" value="1"/>
</dbReference>
<dbReference type="AlphaFoldDB" id="A0AA89BG01"/>
<dbReference type="Gene3D" id="1.10.630.10">
    <property type="entry name" value="Cytochrome P450"/>
    <property type="match status" value="1"/>
</dbReference>
<dbReference type="PANTHER" id="PTHR24286">
    <property type="entry name" value="CYTOCHROME P450 26"/>
    <property type="match status" value="1"/>
</dbReference>
<organism evidence="3 4">
    <name type="scientific">Escallonia herrerae</name>
    <dbReference type="NCBI Taxonomy" id="1293975"/>
    <lineage>
        <taxon>Eukaryota</taxon>
        <taxon>Viridiplantae</taxon>
        <taxon>Streptophyta</taxon>
        <taxon>Embryophyta</taxon>
        <taxon>Tracheophyta</taxon>
        <taxon>Spermatophyta</taxon>
        <taxon>Magnoliopsida</taxon>
        <taxon>eudicotyledons</taxon>
        <taxon>Gunneridae</taxon>
        <taxon>Pentapetalae</taxon>
        <taxon>asterids</taxon>
        <taxon>campanulids</taxon>
        <taxon>Escalloniales</taxon>
        <taxon>Escalloniaceae</taxon>
        <taxon>Escallonia</taxon>
    </lineage>
</organism>
<gene>
    <name evidence="3" type="ORF">RJ639_037218</name>
</gene>
<protein>
    <recommendedName>
        <fullName evidence="5">Cytochrome P450</fullName>
    </recommendedName>
</protein>
<evidence type="ECO:0008006" key="5">
    <source>
        <dbReference type="Google" id="ProtNLM"/>
    </source>
</evidence>